<organism evidence="3 4">
    <name type="scientific">Symbiodinium pilosum</name>
    <name type="common">Dinoflagellate</name>
    <dbReference type="NCBI Taxonomy" id="2952"/>
    <lineage>
        <taxon>Eukaryota</taxon>
        <taxon>Sar</taxon>
        <taxon>Alveolata</taxon>
        <taxon>Dinophyceae</taxon>
        <taxon>Suessiales</taxon>
        <taxon>Symbiodiniaceae</taxon>
        <taxon>Symbiodinium</taxon>
    </lineage>
</organism>
<dbReference type="Gene3D" id="1.10.238.10">
    <property type="entry name" value="EF-hand"/>
    <property type="match status" value="1"/>
</dbReference>
<reference evidence="3" key="1">
    <citation type="submission" date="2021-02" db="EMBL/GenBank/DDBJ databases">
        <authorList>
            <person name="Dougan E. K."/>
            <person name="Rhodes N."/>
            <person name="Thang M."/>
            <person name="Chan C."/>
        </authorList>
    </citation>
    <scope>NUCLEOTIDE SEQUENCE</scope>
</reference>
<dbReference type="Pfam" id="PF13499">
    <property type="entry name" value="EF-hand_7"/>
    <property type="match status" value="1"/>
</dbReference>
<dbReference type="OrthoDB" id="10056860at2759"/>
<evidence type="ECO:0000259" key="2">
    <source>
        <dbReference type="PROSITE" id="PS50222"/>
    </source>
</evidence>
<dbReference type="InterPro" id="IPR002048">
    <property type="entry name" value="EF_hand_dom"/>
</dbReference>
<dbReference type="InterPro" id="IPR011992">
    <property type="entry name" value="EF-hand-dom_pair"/>
</dbReference>
<name>A0A812QJX2_SYMPI</name>
<accession>A0A812QJX2</accession>
<gene>
    <name evidence="3" type="ORF">SPIL2461_LOCUS9508</name>
</gene>
<keyword evidence="1" id="KW-0106">Calcium</keyword>
<feature type="domain" description="EF-hand" evidence="2">
    <location>
        <begin position="126"/>
        <end position="152"/>
    </location>
</feature>
<sequence>MDSPKPSAVFGVVPRFSDPHLRNRALAGEEESLDEWASRLWHRIDRDRNGFITSKELDCEEFHNIVRAAVAPVTGTSTGGATYARKQVNIDAAIQLCLRKADLNNDATLSFREFRSLMRCLRKPRMAQHTANLVFALFDLDGNGYIGRDEFH</sequence>
<dbReference type="GO" id="GO:0005509">
    <property type="term" value="F:calcium ion binding"/>
    <property type="evidence" value="ECO:0007669"/>
    <property type="project" value="InterPro"/>
</dbReference>
<feature type="domain" description="EF-hand" evidence="2">
    <location>
        <begin position="89"/>
        <end position="124"/>
    </location>
</feature>
<dbReference type="AlphaFoldDB" id="A0A812QJX2"/>
<evidence type="ECO:0000313" key="4">
    <source>
        <dbReference type="Proteomes" id="UP000649617"/>
    </source>
</evidence>
<evidence type="ECO:0000313" key="3">
    <source>
        <dbReference type="EMBL" id="CAE7388073.1"/>
    </source>
</evidence>
<dbReference type="EMBL" id="CAJNIZ010016624">
    <property type="protein sequence ID" value="CAE7388073.1"/>
    <property type="molecule type" value="Genomic_DNA"/>
</dbReference>
<dbReference type="InterPro" id="IPR018247">
    <property type="entry name" value="EF_Hand_1_Ca_BS"/>
</dbReference>
<keyword evidence="4" id="KW-1185">Reference proteome</keyword>
<dbReference type="SUPFAM" id="SSF47473">
    <property type="entry name" value="EF-hand"/>
    <property type="match status" value="1"/>
</dbReference>
<protein>
    <recommendedName>
        <fullName evidence="2">EF-hand domain-containing protein</fullName>
    </recommendedName>
</protein>
<dbReference type="PROSITE" id="PS50222">
    <property type="entry name" value="EF_HAND_2"/>
    <property type="match status" value="2"/>
</dbReference>
<proteinExistence type="predicted"/>
<dbReference type="PROSITE" id="PS00018">
    <property type="entry name" value="EF_HAND_1"/>
    <property type="match status" value="2"/>
</dbReference>
<dbReference type="Proteomes" id="UP000649617">
    <property type="component" value="Unassembled WGS sequence"/>
</dbReference>
<comment type="caution">
    <text evidence="3">The sequence shown here is derived from an EMBL/GenBank/DDBJ whole genome shotgun (WGS) entry which is preliminary data.</text>
</comment>
<dbReference type="Pfam" id="PF13202">
    <property type="entry name" value="EF-hand_5"/>
    <property type="match status" value="1"/>
</dbReference>
<feature type="non-terminal residue" evidence="3">
    <location>
        <position position="1"/>
    </location>
</feature>
<evidence type="ECO:0000256" key="1">
    <source>
        <dbReference type="ARBA" id="ARBA00022837"/>
    </source>
</evidence>